<dbReference type="PANTHER" id="PTHR11610">
    <property type="entry name" value="LIPASE"/>
    <property type="match status" value="1"/>
</dbReference>
<comment type="subcellular location">
    <subcellularLocation>
        <location evidence="2">Secreted</location>
    </subcellularLocation>
</comment>
<comment type="similarity">
    <text evidence="3 8">Belongs to the AB hydrolase superfamily. Lipase family.</text>
</comment>
<reference evidence="10 11" key="1">
    <citation type="submission" date="2015-09" db="EMBL/GenBank/DDBJ databases">
        <title>Trachymyrmex cornetzi WGS genome.</title>
        <authorList>
            <person name="Nygaard S."/>
            <person name="Hu H."/>
            <person name="Boomsma J."/>
            <person name="Zhang G."/>
        </authorList>
    </citation>
    <scope>NUCLEOTIDE SEQUENCE [LARGE SCALE GENOMIC DNA]</scope>
    <source>
        <strain evidence="10">Tcor2-1</strain>
        <tissue evidence="10">Whole body</tissue>
    </source>
</reference>
<dbReference type="Gene3D" id="3.40.50.1820">
    <property type="entry name" value="alpha/beta hydrolase"/>
    <property type="match status" value="1"/>
</dbReference>
<evidence type="ECO:0000256" key="3">
    <source>
        <dbReference type="ARBA" id="ARBA00010701"/>
    </source>
</evidence>
<evidence type="ECO:0000256" key="8">
    <source>
        <dbReference type="RuleBase" id="RU004262"/>
    </source>
</evidence>
<feature type="domain" description="Lipase" evidence="9">
    <location>
        <begin position="7"/>
        <end position="89"/>
    </location>
</feature>
<accession>A0A151JRX8</accession>
<comment type="catalytic activity">
    <reaction evidence="1">
        <text>a 1,2-diacyl-sn-glycero-3-phosphocholine + H2O = a 2-acyl-sn-glycero-3-phosphocholine + a fatty acid + H(+)</text>
        <dbReference type="Rhea" id="RHEA:18689"/>
        <dbReference type="ChEBI" id="CHEBI:15377"/>
        <dbReference type="ChEBI" id="CHEBI:15378"/>
        <dbReference type="ChEBI" id="CHEBI:28868"/>
        <dbReference type="ChEBI" id="CHEBI:57643"/>
        <dbReference type="ChEBI" id="CHEBI:57875"/>
        <dbReference type="EC" id="3.1.1.32"/>
    </reaction>
</comment>
<dbReference type="InterPro" id="IPR029058">
    <property type="entry name" value="AB_hydrolase_fold"/>
</dbReference>
<evidence type="ECO:0000256" key="7">
    <source>
        <dbReference type="ARBA" id="ARBA00023157"/>
    </source>
</evidence>
<name>A0A151JRX8_9HYME</name>
<evidence type="ECO:0000256" key="6">
    <source>
        <dbReference type="ARBA" id="ARBA00022801"/>
    </source>
</evidence>
<dbReference type="EMBL" id="KQ978577">
    <property type="protein sequence ID" value="KYN30044.1"/>
    <property type="molecule type" value="Genomic_DNA"/>
</dbReference>
<evidence type="ECO:0000256" key="5">
    <source>
        <dbReference type="ARBA" id="ARBA00022525"/>
    </source>
</evidence>
<keyword evidence="6" id="KW-0378">Hydrolase</keyword>
<gene>
    <name evidence="10" type="ORF">ALC57_00487</name>
</gene>
<evidence type="ECO:0000256" key="2">
    <source>
        <dbReference type="ARBA" id="ARBA00004613"/>
    </source>
</evidence>
<evidence type="ECO:0000256" key="4">
    <source>
        <dbReference type="ARBA" id="ARBA00013179"/>
    </source>
</evidence>
<keyword evidence="11" id="KW-1185">Reference proteome</keyword>
<proteinExistence type="inferred from homology"/>
<keyword evidence="7" id="KW-1015">Disulfide bond</keyword>
<evidence type="ECO:0000313" key="11">
    <source>
        <dbReference type="Proteomes" id="UP000078492"/>
    </source>
</evidence>
<evidence type="ECO:0000313" key="10">
    <source>
        <dbReference type="EMBL" id="KYN30044.1"/>
    </source>
</evidence>
<dbReference type="InterPro" id="IPR013818">
    <property type="entry name" value="Lipase"/>
</dbReference>
<keyword evidence="5" id="KW-0964">Secreted</keyword>
<organism evidence="10 11">
    <name type="scientific">Trachymyrmex cornetzi</name>
    <dbReference type="NCBI Taxonomy" id="471704"/>
    <lineage>
        <taxon>Eukaryota</taxon>
        <taxon>Metazoa</taxon>
        <taxon>Ecdysozoa</taxon>
        <taxon>Arthropoda</taxon>
        <taxon>Hexapoda</taxon>
        <taxon>Insecta</taxon>
        <taxon>Pterygota</taxon>
        <taxon>Neoptera</taxon>
        <taxon>Endopterygota</taxon>
        <taxon>Hymenoptera</taxon>
        <taxon>Apocrita</taxon>
        <taxon>Aculeata</taxon>
        <taxon>Formicoidea</taxon>
        <taxon>Formicidae</taxon>
        <taxon>Myrmicinae</taxon>
        <taxon>Trachymyrmex</taxon>
    </lineage>
</organism>
<dbReference type="GO" id="GO:0016042">
    <property type="term" value="P:lipid catabolic process"/>
    <property type="evidence" value="ECO:0007669"/>
    <property type="project" value="TreeGrafter"/>
</dbReference>
<dbReference type="GO" id="GO:0005615">
    <property type="term" value="C:extracellular space"/>
    <property type="evidence" value="ECO:0007669"/>
    <property type="project" value="TreeGrafter"/>
</dbReference>
<dbReference type="Pfam" id="PF00151">
    <property type="entry name" value="Lipase"/>
    <property type="match status" value="1"/>
</dbReference>
<dbReference type="AlphaFoldDB" id="A0A151JRX8"/>
<dbReference type="GO" id="GO:0008970">
    <property type="term" value="F:phospholipase A1 activity"/>
    <property type="evidence" value="ECO:0007669"/>
    <property type="project" value="UniProtKB-EC"/>
</dbReference>
<dbReference type="SUPFAM" id="SSF53474">
    <property type="entry name" value="alpha/beta-Hydrolases"/>
    <property type="match status" value="1"/>
</dbReference>
<evidence type="ECO:0000259" key="9">
    <source>
        <dbReference type="Pfam" id="PF00151"/>
    </source>
</evidence>
<dbReference type="STRING" id="471704.A0A151JRX8"/>
<dbReference type="Proteomes" id="UP000078492">
    <property type="component" value="Unassembled WGS sequence"/>
</dbReference>
<dbReference type="EC" id="3.1.1.32" evidence="4"/>
<sequence length="94" mass="9957">MSVSAPLVLQRIAFLINFLEINANLDPNKTIIIGNSLGAHVASLSARFATSKIAEVVALDPAAPLFESKEPGGRVDKSDAILVIHTCTKFVGIK</sequence>
<dbReference type="InterPro" id="IPR000734">
    <property type="entry name" value="TAG_lipase"/>
</dbReference>
<protein>
    <recommendedName>
        <fullName evidence="4">phospholipase A1</fullName>
        <ecNumber evidence="4">3.1.1.32</ecNumber>
    </recommendedName>
</protein>
<evidence type="ECO:0000256" key="1">
    <source>
        <dbReference type="ARBA" id="ARBA00000111"/>
    </source>
</evidence>